<evidence type="ECO:0000313" key="2">
    <source>
        <dbReference type="EMBL" id="GFK94257.1"/>
    </source>
</evidence>
<dbReference type="InterPro" id="IPR025333">
    <property type="entry name" value="DUF4239"/>
</dbReference>
<feature type="transmembrane region" description="Helical" evidence="1">
    <location>
        <begin position="206"/>
        <end position="224"/>
    </location>
</feature>
<name>A0A6V8LX84_9BACT</name>
<dbReference type="EMBL" id="BLTE01000009">
    <property type="protein sequence ID" value="GFK94257.1"/>
    <property type="molecule type" value="Genomic_DNA"/>
</dbReference>
<reference evidence="2 3" key="1">
    <citation type="submission" date="2020-04" db="EMBL/GenBank/DDBJ databases">
        <authorList>
            <consortium name="Desulfovibrio sp. FSS-1 genome sequencing consortium"/>
            <person name="Shimoshige H."/>
            <person name="Kobayashi H."/>
            <person name="Maekawa T."/>
        </authorList>
    </citation>
    <scope>NUCLEOTIDE SEQUENCE [LARGE SCALE GENOMIC DNA]</scope>
    <source>
        <strain evidence="2 3">SIID29052-01</strain>
    </source>
</reference>
<keyword evidence="1" id="KW-0812">Transmembrane</keyword>
<keyword evidence="1" id="KW-1133">Transmembrane helix</keyword>
<feature type="transmembrane region" description="Helical" evidence="1">
    <location>
        <begin position="12"/>
        <end position="30"/>
    </location>
</feature>
<keyword evidence="3" id="KW-1185">Reference proteome</keyword>
<evidence type="ECO:0000256" key="1">
    <source>
        <dbReference type="SAM" id="Phobius"/>
    </source>
</evidence>
<dbReference type="Proteomes" id="UP000494245">
    <property type="component" value="Unassembled WGS sequence"/>
</dbReference>
<organism evidence="2 3">
    <name type="scientific">Fundidesulfovibrio magnetotacticus</name>
    <dbReference type="NCBI Taxonomy" id="2730080"/>
    <lineage>
        <taxon>Bacteria</taxon>
        <taxon>Pseudomonadati</taxon>
        <taxon>Thermodesulfobacteriota</taxon>
        <taxon>Desulfovibrionia</taxon>
        <taxon>Desulfovibrionales</taxon>
        <taxon>Desulfovibrionaceae</taxon>
        <taxon>Fundidesulfovibrio</taxon>
    </lineage>
</organism>
<protein>
    <recommendedName>
        <fullName evidence="4">DUF4239 domain-containing protein</fullName>
    </recommendedName>
</protein>
<feature type="transmembrane region" description="Helical" evidence="1">
    <location>
        <begin position="42"/>
        <end position="65"/>
    </location>
</feature>
<sequence>MDNMFVVNEGLALVVLGIPTILYFLLVKWFDYQPTGQLSETIANYSLFNTLYSIFLSMALVTLLINFNGVQDDTRKEVESILSAARLMGGLSDAVELKKSLVRYAKDVVEHDLVAMRSGTLSREASAAFDRLWEQAYKTTLRTKNDETIHRLLLSELADISKSRLTRRVKAKENLHPMIFCLIVVGYYVMLIKAYLTRVNNKKTQIAYEVCTFIMIMLVITTIIDLNTPFVGIVNVDTAPFTWAYERAGHITGLTPQ</sequence>
<dbReference type="Pfam" id="PF14023">
    <property type="entry name" value="Bestrophin-like"/>
    <property type="match status" value="1"/>
</dbReference>
<keyword evidence="1" id="KW-0472">Membrane</keyword>
<feature type="transmembrane region" description="Helical" evidence="1">
    <location>
        <begin position="175"/>
        <end position="194"/>
    </location>
</feature>
<accession>A0A6V8LX84</accession>
<evidence type="ECO:0000313" key="3">
    <source>
        <dbReference type="Proteomes" id="UP000494245"/>
    </source>
</evidence>
<comment type="caution">
    <text evidence="2">The sequence shown here is derived from an EMBL/GenBank/DDBJ whole genome shotgun (WGS) entry which is preliminary data.</text>
</comment>
<proteinExistence type="predicted"/>
<gene>
    <name evidence="2" type="ORF">NNJEOMEG_02099</name>
</gene>
<evidence type="ECO:0008006" key="4">
    <source>
        <dbReference type="Google" id="ProtNLM"/>
    </source>
</evidence>
<dbReference type="AlphaFoldDB" id="A0A6V8LX84"/>
<reference evidence="2 3" key="2">
    <citation type="submission" date="2020-05" db="EMBL/GenBank/DDBJ databases">
        <title>Draft genome sequence of Desulfovibrio sp. strainFSS-1.</title>
        <authorList>
            <person name="Shimoshige H."/>
            <person name="Kobayashi H."/>
            <person name="Maekawa T."/>
        </authorList>
    </citation>
    <scope>NUCLEOTIDE SEQUENCE [LARGE SCALE GENOMIC DNA]</scope>
    <source>
        <strain evidence="2 3">SIID29052-01</strain>
    </source>
</reference>